<reference evidence="1" key="2">
    <citation type="journal article" date="2015" name="Data Brief">
        <title>Shoot transcriptome of the giant reed, Arundo donax.</title>
        <authorList>
            <person name="Barrero R.A."/>
            <person name="Guerrero F.D."/>
            <person name="Moolhuijzen P."/>
            <person name="Goolsby J.A."/>
            <person name="Tidwell J."/>
            <person name="Bellgard S.E."/>
            <person name="Bellgard M.I."/>
        </authorList>
    </citation>
    <scope>NUCLEOTIDE SEQUENCE</scope>
    <source>
        <tissue evidence="1">Shoot tissue taken approximately 20 cm above the soil surface</tissue>
    </source>
</reference>
<accession>A0A0A9HUI0</accession>
<reference evidence="1" key="1">
    <citation type="submission" date="2014-09" db="EMBL/GenBank/DDBJ databases">
        <authorList>
            <person name="Magalhaes I.L.F."/>
            <person name="Oliveira U."/>
            <person name="Santos F.R."/>
            <person name="Vidigal T.H.D.A."/>
            <person name="Brescovit A.D."/>
            <person name="Santos A.J."/>
        </authorList>
    </citation>
    <scope>NUCLEOTIDE SEQUENCE</scope>
    <source>
        <tissue evidence="1">Shoot tissue taken approximately 20 cm above the soil surface</tissue>
    </source>
</reference>
<dbReference type="EMBL" id="GBRH01159355">
    <property type="protein sequence ID" value="JAE38541.1"/>
    <property type="molecule type" value="Transcribed_RNA"/>
</dbReference>
<sequence>MRSDIEMIGISCSKAICCRTVMPAIEPSLGSMTVDRTDTDRKPANVTRSTDASVWPALFNTPPFRYLRGNMWPGLLRSLGLESGEARVRMVFALSAAETPVDMPTLASTVTVEAAAEISSISVIGDIIGIINLSMSSSFIPTEMIPEPFLIMNAIDSGFTRVAAMTRSPS</sequence>
<dbReference type="AlphaFoldDB" id="A0A0A9HUI0"/>
<protein>
    <submittedName>
        <fullName evidence="1">Riboflavin biosynthesis protein ribAB</fullName>
    </submittedName>
</protein>
<evidence type="ECO:0000313" key="1">
    <source>
        <dbReference type="EMBL" id="JAE38541.1"/>
    </source>
</evidence>
<organism evidence="1">
    <name type="scientific">Arundo donax</name>
    <name type="common">Giant reed</name>
    <name type="synonym">Donax arundinaceus</name>
    <dbReference type="NCBI Taxonomy" id="35708"/>
    <lineage>
        <taxon>Eukaryota</taxon>
        <taxon>Viridiplantae</taxon>
        <taxon>Streptophyta</taxon>
        <taxon>Embryophyta</taxon>
        <taxon>Tracheophyta</taxon>
        <taxon>Spermatophyta</taxon>
        <taxon>Magnoliopsida</taxon>
        <taxon>Liliopsida</taxon>
        <taxon>Poales</taxon>
        <taxon>Poaceae</taxon>
        <taxon>PACMAD clade</taxon>
        <taxon>Arundinoideae</taxon>
        <taxon>Arundineae</taxon>
        <taxon>Arundo</taxon>
    </lineage>
</organism>
<proteinExistence type="predicted"/>
<name>A0A0A9HUI0_ARUDO</name>